<feature type="coiled-coil region" evidence="2">
    <location>
        <begin position="381"/>
        <end position="408"/>
    </location>
</feature>
<dbReference type="SMART" id="SM00755">
    <property type="entry name" value="Grip"/>
    <property type="match status" value="1"/>
</dbReference>
<dbReference type="InterPro" id="IPR051952">
    <property type="entry name" value="Golgi-autophagy_related"/>
</dbReference>
<feature type="coiled-coil region" evidence="2">
    <location>
        <begin position="208"/>
        <end position="306"/>
    </location>
</feature>
<dbReference type="InterPro" id="IPR000237">
    <property type="entry name" value="GRIP_dom"/>
</dbReference>
<name>A0AA35WBD9_GEOBA</name>
<feature type="non-terminal residue" evidence="5">
    <location>
        <position position="546"/>
    </location>
</feature>
<feature type="region of interest" description="Disordered" evidence="3">
    <location>
        <begin position="316"/>
        <end position="342"/>
    </location>
</feature>
<feature type="compositionally biased region" description="Basic and acidic residues" evidence="3">
    <location>
        <begin position="8"/>
        <end position="31"/>
    </location>
</feature>
<gene>
    <name evidence="5" type="ORF">GBAR_LOCUS5019</name>
</gene>
<dbReference type="Proteomes" id="UP001174909">
    <property type="component" value="Unassembled WGS sequence"/>
</dbReference>
<keyword evidence="6" id="KW-1185">Reference proteome</keyword>
<organism evidence="5 6">
    <name type="scientific">Geodia barretti</name>
    <name type="common">Barrett's horny sponge</name>
    <dbReference type="NCBI Taxonomy" id="519541"/>
    <lineage>
        <taxon>Eukaryota</taxon>
        <taxon>Metazoa</taxon>
        <taxon>Porifera</taxon>
        <taxon>Demospongiae</taxon>
        <taxon>Heteroscleromorpha</taxon>
        <taxon>Tetractinellida</taxon>
        <taxon>Astrophorina</taxon>
        <taxon>Geodiidae</taxon>
        <taxon>Geodia</taxon>
    </lineage>
</organism>
<evidence type="ECO:0000256" key="1">
    <source>
        <dbReference type="ARBA" id="ARBA00023054"/>
    </source>
</evidence>
<feature type="region of interest" description="Disordered" evidence="3">
    <location>
        <begin position="429"/>
        <end position="449"/>
    </location>
</feature>
<dbReference type="PROSITE" id="PS50913">
    <property type="entry name" value="GRIP"/>
    <property type="match status" value="1"/>
</dbReference>
<keyword evidence="1 2" id="KW-0175">Coiled coil</keyword>
<evidence type="ECO:0000313" key="5">
    <source>
        <dbReference type="EMBL" id="CAI8007032.1"/>
    </source>
</evidence>
<feature type="compositionally biased region" description="Pro residues" evidence="3">
    <location>
        <begin position="324"/>
        <end position="333"/>
    </location>
</feature>
<dbReference type="Pfam" id="PF01465">
    <property type="entry name" value="GRIP"/>
    <property type="match status" value="1"/>
</dbReference>
<protein>
    <submittedName>
        <fullName evidence="5">Golgin subfamily A member 1</fullName>
    </submittedName>
</protein>
<evidence type="ECO:0000256" key="3">
    <source>
        <dbReference type="SAM" id="MobiDB-lite"/>
    </source>
</evidence>
<dbReference type="Gene3D" id="1.10.220.60">
    <property type="entry name" value="GRIP domain"/>
    <property type="match status" value="1"/>
</dbReference>
<comment type="caution">
    <text evidence="5">The sequence shown here is derived from an EMBL/GenBank/DDBJ whole genome shotgun (WGS) entry which is preliminary data.</text>
</comment>
<dbReference type="AlphaFoldDB" id="A0AA35WBD9"/>
<evidence type="ECO:0000256" key="2">
    <source>
        <dbReference type="SAM" id="Coils"/>
    </source>
</evidence>
<dbReference type="EMBL" id="CASHTH010000741">
    <property type="protein sequence ID" value="CAI8007032.1"/>
    <property type="molecule type" value="Genomic_DNA"/>
</dbReference>
<sequence>ITELDAVNQRHEEEAREHQEEREKWREETAAKLSDKDREIQVLRSRFDKADEAATELKLQVVELQLEKVTCEQNLQDEVSNLQERLSQAERDKEEGEMVWEQKKDELEGRVTELEETVSDREFQVACLQDQLKSLETFKAETLSNIVKESKDEALLKLQNEIIDLERRLHSRTMDVEMARIDADTQMRWKEEQLQEGVSRQLKLMATEKELRETVSEKDGELRELRQLLDRARSDGGKKEREVTRLTTELGEANKTSSELEKKLEEAVVSHARHLQEMTAQKDTRIAELSKALEELQSEILGSETVAAPERNPLDFATVSTQTDPPPPPPSPSPQEEAKVGEGAAVLQVSNIPDTSLTVTNGLGGSETEEREEEGELTMESHGLIEELQLLRQEQVRLQEEVAEKNKLVRFQQLKIVDMRKALNRELRSQSSVDQFTPPPRLPHTFPAPPSVPFTMTTMLLRGKSPGPAPSGPITSCDDVNIQYLKHVIIKFLCSREDEATQLIRAVATLLNFTTQEEQFVKDYFDYKMSWFGSMPQPIYHPVRNT</sequence>
<feature type="compositionally biased region" description="Pro residues" evidence="3">
    <location>
        <begin position="437"/>
        <end position="449"/>
    </location>
</feature>
<proteinExistence type="predicted"/>
<accession>A0AA35WBD9</accession>
<dbReference type="PANTHER" id="PTHR23157">
    <property type="entry name" value="GRIP AND COILED-COIL DOMAIN-CONTAINING PROTEIN 1"/>
    <property type="match status" value="1"/>
</dbReference>
<evidence type="ECO:0000313" key="6">
    <source>
        <dbReference type="Proteomes" id="UP001174909"/>
    </source>
</evidence>
<dbReference type="PANTHER" id="PTHR23157:SF24">
    <property type="entry name" value="GOLGIN SUBFAMILY A MEMBER 1"/>
    <property type="match status" value="1"/>
</dbReference>
<dbReference type="GO" id="GO:0005794">
    <property type="term" value="C:Golgi apparatus"/>
    <property type="evidence" value="ECO:0007669"/>
    <property type="project" value="TreeGrafter"/>
</dbReference>
<evidence type="ECO:0000259" key="4">
    <source>
        <dbReference type="PROSITE" id="PS50913"/>
    </source>
</evidence>
<feature type="region of interest" description="Disordered" evidence="3">
    <location>
        <begin position="1"/>
        <end position="31"/>
    </location>
</feature>
<feature type="domain" description="GRIP" evidence="4">
    <location>
        <begin position="475"/>
        <end position="524"/>
    </location>
</feature>
<reference evidence="5" key="1">
    <citation type="submission" date="2023-03" db="EMBL/GenBank/DDBJ databases">
        <authorList>
            <person name="Steffen K."/>
            <person name="Cardenas P."/>
        </authorList>
    </citation>
    <scope>NUCLEOTIDE SEQUENCE</scope>
</reference>